<dbReference type="InterPro" id="IPR020843">
    <property type="entry name" value="ER"/>
</dbReference>
<dbReference type="SUPFAM" id="SSF50129">
    <property type="entry name" value="GroES-like"/>
    <property type="match status" value="2"/>
</dbReference>
<dbReference type="SUPFAM" id="SSF51735">
    <property type="entry name" value="NAD(P)-binding Rossmann-fold domains"/>
    <property type="match status" value="1"/>
</dbReference>
<name>A0ABV9FWK9_9NOCA</name>
<dbReference type="Proteomes" id="UP001595914">
    <property type="component" value="Unassembled WGS sequence"/>
</dbReference>
<dbReference type="PANTHER" id="PTHR43205">
    <property type="entry name" value="PROSTAGLANDIN REDUCTASE"/>
    <property type="match status" value="1"/>
</dbReference>
<dbReference type="RefSeq" id="WP_378419361.1">
    <property type="nucleotide sequence ID" value="NZ_JBHSFO010000012.1"/>
</dbReference>
<reference evidence="4" key="1">
    <citation type="journal article" date="2019" name="Int. J. Syst. Evol. Microbiol.">
        <title>The Global Catalogue of Microorganisms (GCM) 10K type strain sequencing project: providing services to taxonomists for standard genome sequencing and annotation.</title>
        <authorList>
            <consortium name="The Broad Institute Genomics Platform"/>
            <consortium name="The Broad Institute Genome Sequencing Center for Infectious Disease"/>
            <person name="Wu L."/>
            <person name="Ma J."/>
        </authorList>
    </citation>
    <scope>NUCLEOTIDE SEQUENCE [LARGE SCALE GENOMIC DNA]</scope>
    <source>
        <strain evidence="4">CCUG 54520</strain>
    </source>
</reference>
<gene>
    <name evidence="3" type="ORF">ACFO6S_18165</name>
</gene>
<protein>
    <submittedName>
        <fullName evidence="3">NADP-dependent oxidoreductase</fullName>
        <ecNumber evidence="3">1.-.-.-</ecNumber>
    </submittedName>
</protein>
<dbReference type="Gene3D" id="3.40.50.720">
    <property type="entry name" value="NAD(P)-binding Rossmann-like Domain"/>
    <property type="match status" value="1"/>
</dbReference>
<dbReference type="Pfam" id="PF00107">
    <property type="entry name" value="ADH_zinc_N"/>
    <property type="match status" value="1"/>
</dbReference>
<evidence type="ECO:0000259" key="2">
    <source>
        <dbReference type="SMART" id="SM00829"/>
    </source>
</evidence>
<comment type="caution">
    <text evidence="3">The sequence shown here is derived from an EMBL/GenBank/DDBJ whole genome shotgun (WGS) entry which is preliminary data.</text>
</comment>
<dbReference type="InterPro" id="IPR041694">
    <property type="entry name" value="ADH_N_2"/>
</dbReference>
<dbReference type="EMBL" id="JBHSFO010000012">
    <property type="protein sequence ID" value="MFC4605629.1"/>
    <property type="molecule type" value="Genomic_DNA"/>
</dbReference>
<dbReference type="InterPro" id="IPR045010">
    <property type="entry name" value="MDR_fam"/>
</dbReference>
<proteinExistence type="predicted"/>
<evidence type="ECO:0000313" key="4">
    <source>
        <dbReference type="Proteomes" id="UP001595914"/>
    </source>
</evidence>
<feature type="domain" description="Enoyl reductase (ER)" evidence="2">
    <location>
        <begin position="20"/>
        <end position="337"/>
    </location>
</feature>
<keyword evidence="1 3" id="KW-0560">Oxidoreductase</keyword>
<dbReference type="GO" id="GO:0016491">
    <property type="term" value="F:oxidoreductase activity"/>
    <property type="evidence" value="ECO:0007669"/>
    <property type="project" value="UniProtKB-KW"/>
</dbReference>
<dbReference type="InterPro" id="IPR013149">
    <property type="entry name" value="ADH-like_C"/>
</dbReference>
<evidence type="ECO:0000313" key="3">
    <source>
        <dbReference type="EMBL" id="MFC4605629.1"/>
    </source>
</evidence>
<dbReference type="SMART" id="SM00829">
    <property type="entry name" value="PKS_ER"/>
    <property type="match status" value="1"/>
</dbReference>
<evidence type="ECO:0000256" key="1">
    <source>
        <dbReference type="ARBA" id="ARBA00023002"/>
    </source>
</evidence>
<organism evidence="3 4">
    <name type="scientific">Rhodococcus kronopolitis</name>
    <dbReference type="NCBI Taxonomy" id="1460226"/>
    <lineage>
        <taxon>Bacteria</taxon>
        <taxon>Bacillati</taxon>
        <taxon>Actinomycetota</taxon>
        <taxon>Actinomycetes</taxon>
        <taxon>Mycobacteriales</taxon>
        <taxon>Nocardiaceae</taxon>
        <taxon>Rhodococcus</taxon>
    </lineage>
</organism>
<dbReference type="InterPro" id="IPR036291">
    <property type="entry name" value="NAD(P)-bd_dom_sf"/>
</dbReference>
<keyword evidence="4" id="KW-1185">Reference proteome</keyword>
<sequence>MSLPAENLRVVLASRPVGEPVLSDFRVESVPVPEVSSGQLLLRTRYLSLDPYMRGRMSDAKSYAEPMAVGDVMVGGTVCDVIESREPGIDVGDIVLAFSGWQQYAVADARHVRKLDPRLAPPRTALGVLGMPGFTAYAGLLEIGRPQPGETVVVAAASGPVGSAVGQIAKIKGARAVGIAGGPEKCAYLTELGFDAAIDHRAPNFAEQLAAAVPGGIDVYFENVGGAVWDAVLPLLNTYARVPVCGLISQYNRTSRPEGPDRAPALMSAILTRSLTIRGFIQSEFVGTRYADFIGEMSEWVHQGRVQYREDIVNGLENAPAAFIGMLEGRNFGKLIVNVGMTEQ</sequence>
<dbReference type="EC" id="1.-.-.-" evidence="3"/>
<dbReference type="InterPro" id="IPR011032">
    <property type="entry name" value="GroES-like_sf"/>
</dbReference>
<dbReference type="PANTHER" id="PTHR43205:SF7">
    <property type="entry name" value="PROSTAGLANDIN REDUCTASE 1"/>
    <property type="match status" value="1"/>
</dbReference>
<accession>A0ABV9FWK9</accession>
<dbReference type="Gene3D" id="3.90.180.10">
    <property type="entry name" value="Medium-chain alcohol dehydrogenases, catalytic domain"/>
    <property type="match status" value="1"/>
</dbReference>
<dbReference type="Pfam" id="PF16884">
    <property type="entry name" value="ADH_N_2"/>
    <property type="match status" value="1"/>
</dbReference>
<dbReference type="CDD" id="cd05288">
    <property type="entry name" value="PGDH"/>
    <property type="match status" value="1"/>
</dbReference>